<reference evidence="1 2" key="1">
    <citation type="submission" date="2018-09" db="EMBL/GenBank/DDBJ databases">
        <title>Genomic investigation of the strawberry pathogen Phytophthora fragariae indicates pathogenicity is determined by transcriptional variation in three key races.</title>
        <authorList>
            <person name="Adams T.M."/>
            <person name="Armitage A.D."/>
            <person name="Sobczyk M.K."/>
            <person name="Bates H.J."/>
            <person name="Dunwell J.M."/>
            <person name="Nellist C.F."/>
            <person name="Harrison R.J."/>
        </authorList>
    </citation>
    <scope>NUCLEOTIDE SEQUENCE [LARGE SCALE GENOMIC DNA]</scope>
    <source>
        <strain evidence="1 2">ONT-3</strain>
    </source>
</reference>
<dbReference type="AlphaFoldDB" id="A0A6G0KVB1"/>
<proteinExistence type="predicted"/>
<protein>
    <submittedName>
        <fullName evidence="1">Uncharacterized protein</fullName>
    </submittedName>
</protein>
<evidence type="ECO:0000313" key="2">
    <source>
        <dbReference type="Proteomes" id="UP000488956"/>
    </source>
</evidence>
<evidence type="ECO:0000313" key="1">
    <source>
        <dbReference type="EMBL" id="KAE9100004.1"/>
    </source>
</evidence>
<dbReference type="EMBL" id="QXFX01000953">
    <property type="protein sequence ID" value="KAE9100004.1"/>
    <property type="molecule type" value="Genomic_DNA"/>
</dbReference>
<accession>A0A6G0KVB1</accession>
<name>A0A6G0KVB1_9STRA</name>
<comment type="caution">
    <text evidence="1">The sequence shown here is derived from an EMBL/GenBank/DDBJ whole genome shotgun (WGS) entry which is preliminary data.</text>
</comment>
<gene>
    <name evidence="1" type="ORF">PF010_g14969</name>
</gene>
<sequence length="189" mass="21525">MRSRIVLCESQRCQAQLDTSDDGDVPPLTKCPSRYKFKLCVSTSLCEVFQQGHHIMDINDPPTPVKRKLTEEMKVYIRGCLATGENTIATRLYTVLETLIDNDEMAGPAPWLSQVTDFVKNWRRKNPKDSMAPMIELCHRRLYDQLDIATLPARAMVILGILRSSRAPARPDVCPILEMIRRRIHCVSA</sequence>
<organism evidence="1 2">
    <name type="scientific">Phytophthora fragariae</name>
    <dbReference type="NCBI Taxonomy" id="53985"/>
    <lineage>
        <taxon>Eukaryota</taxon>
        <taxon>Sar</taxon>
        <taxon>Stramenopiles</taxon>
        <taxon>Oomycota</taxon>
        <taxon>Peronosporomycetes</taxon>
        <taxon>Peronosporales</taxon>
        <taxon>Peronosporaceae</taxon>
        <taxon>Phytophthora</taxon>
    </lineage>
</organism>
<dbReference type="Proteomes" id="UP000488956">
    <property type="component" value="Unassembled WGS sequence"/>
</dbReference>